<protein>
    <submittedName>
        <fullName evidence="9">Unannotated protein</fullName>
    </submittedName>
</protein>
<evidence type="ECO:0000313" key="7">
    <source>
        <dbReference type="EMBL" id="CAB4831053.1"/>
    </source>
</evidence>
<dbReference type="EMBL" id="CAFABE010000056">
    <property type="protein sequence ID" value="CAB4831053.1"/>
    <property type="molecule type" value="Genomic_DNA"/>
</dbReference>
<dbReference type="PANTHER" id="PTHR30627">
    <property type="entry name" value="PEPTIDOGLYCAN D,D-TRANSPEPTIDASE"/>
    <property type="match status" value="1"/>
</dbReference>
<evidence type="ECO:0000313" key="8">
    <source>
        <dbReference type="EMBL" id="CAB4883077.1"/>
    </source>
</evidence>
<dbReference type="InterPro" id="IPR012338">
    <property type="entry name" value="Beta-lactam/transpept-like"/>
</dbReference>
<dbReference type="GO" id="GO:0008658">
    <property type="term" value="F:penicillin binding"/>
    <property type="evidence" value="ECO:0007669"/>
    <property type="project" value="InterPro"/>
</dbReference>
<dbReference type="AlphaFoldDB" id="A0A6J7RGM2"/>
<dbReference type="Pfam" id="PF00905">
    <property type="entry name" value="Transpeptidase"/>
    <property type="match status" value="1"/>
</dbReference>
<evidence type="ECO:0000256" key="1">
    <source>
        <dbReference type="ARBA" id="ARBA00004370"/>
    </source>
</evidence>
<name>A0A6J7RGM2_9ZZZZ</name>
<sequence>MTPRTSAPPRRPAPKSRTAPPARKAPPRRSAPTRRPAPKSRTATPARKAAPRRRPTPTRAASTRTVTRARPQTRRRPAAPTPSSDYKSIGSRIKIIRIVVLLVLILLTARLVELQVFRHAQYQQDANQQLRQTISIPAIRGGVYDRNGAVLAMSVPTKKIIADNFQISHPVEEAIALSPLLGIPASTLEPMLKRHTGYVVLATHVDADKAATIAKNRFPGITMVDTERRIVPNGALGASVVGVTNAQGSGAAGLEYQYQKLLAGSAGSTTLLQTPFGVSLPQSNAIHTLASVPGTGIELTLDQPLQYVTEQALAAQITATHSLSGTAIVMDTRTGQILSMANLVATGQPSGPVQIPLASQTDSGIPGVAQAQNNLALTQTYEPGSVFKLVPFSAAIDSGLINPTTPFGVPSQVKIAGATFHDAEEHGAQTMTAQQILAQSSNIGTYMIASKLGENRLLAQVQRLGFGQPTGLNFPGESSGLLMNTARWSDTDIASLPIGQVDSVTPMQLLDAYNSVANGGVFVNPQLVRATTSASGQLTPTPASSSRRVMSAESAATLNTMLQDVVSTGTGAKGAIPGYLIAGKTGTAQIPSTGQVGYVAGAYNATFIGFAPADHPVLSAVVVLQRPTYPDYFGGDTSAPVFAKIMSYALHRYGIPTSPGGSGAQTAAATKNSAKEST</sequence>
<feature type="region of interest" description="Disordered" evidence="3">
    <location>
        <begin position="1"/>
        <end position="87"/>
    </location>
</feature>
<feature type="transmembrane region" description="Helical" evidence="4">
    <location>
        <begin position="95"/>
        <end position="112"/>
    </location>
</feature>
<dbReference type="InterPro" id="IPR001460">
    <property type="entry name" value="PCN-bd_Tpept"/>
</dbReference>
<feature type="domain" description="Penicillin-binding protein transpeptidase" evidence="5">
    <location>
        <begin position="325"/>
        <end position="646"/>
    </location>
</feature>
<evidence type="ECO:0000259" key="5">
    <source>
        <dbReference type="Pfam" id="PF00905"/>
    </source>
</evidence>
<gene>
    <name evidence="7" type="ORF">UFOPK3164_01181</name>
    <name evidence="8" type="ORF">UFOPK3427_01719</name>
    <name evidence="9" type="ORF">UFOPK4112_01360</name>
</gene>
<dbReference type="InterPro" id="IPR005311">
    <property type="entry name" value="PBP_dimer"/>
</dbReference>
<dbReference type="InterPro" id="IPR050515">
    <property type="entry name" value="Beta-lactam/transpept"/>
</dbReference>
<dbReference type="InterPro" id="IPR036138">
    <property type="entry name" value="PBP_dimer_sf"/>
</dbReference>
<keyword evidence="4" id="KW-0812">Transmembrane</keyword>
<dbReference type="SUPFAM" id="SSF56601">
    <property type="entry name" value="beta-lactamase/transpeptidase-like"/>
    <property type="match status" value="1"/>
</dbReference>
<dbReference type="EMBL" id="CAFBLT010000003">
    <property type="protein sequence ID" value="CAB4883077.1"/>
    <property type="molecule type" value="Genomic_DNA"/>
</dbReference>
<dbReference type="GO" id="GO:0005886">
    <property type="term" value="C:plasma membrane"/>
    <property type="evidence" value="ECO:0007669"/>
    <property type="project" value="TreeGrafter"/>
</dbReference>
<dbReference type="PANTHER" id="PTHR30627:SF1">
    <property type="entry name" value="PEPTIDOGLYCAN D,D-TRANSPEPTIDASE FTSI"/>
    <property type="match status" value="1"/>
</dbReference>
<evidence type="ECO:0000256" key="3">
    <source>
        <dbReference type="SAM" id="MobiDB-lite"/>
    </source>
</evidence>
<dbReference type="Gene3D" id="3.90.1310.10">
    <property type="entry name" value="Penicillin-binding protein 2a (Domain 2)"/>
    <property type="match status" value="1"/>
</dbReference>
<reference evidence="9" key="1">
    <citation type="submission" date="2020-05" db="EMBL/GenBank/DDBJ databases">
        <authorList>
            <person name="Chiriac C."/>
            <person name="Salcher M."/>
            <person name="Ghai R."/>
            <person name="Kavagutti S V."/>
        </authorList>
    </citation>
    <scope>NUCLEOTIDE SEQUENCE</scope>
</reference>
<feature type="compositionally biased region" description="Low complexity" evidence="3">
    <location>
        <begin position="15"/>
        <end position="48"/>
    </location>
</feature>
<feature type="region of interest" description="Disordered" evidence="3">
    <location>
        <begin position="659"/>
        <end position="678"/>
    </location>
</feature>
<dbReference type="Gene3D" id="3.40.710.10">
    <property type="entry name" value="DD-peptidase/beta-lactamase superfamily"/>
    <property type="match status" value="1"/>
</dbReference>
<accession>A0A6J7RGM2</accession>
<feature type="compositionally biased region" description="Low complexity" evidence="3">
    <location>
        <begin position="57"/>
        <end position="70"/>
    </location>
</feature>
<dbReference type="EMBL" id="CAFBPM010000014">
    <property type="protein sequence ID" value="CAB5027841.1"/>
    <property type="molecule type" value="Genomic_DNA"/>
</dbReference>
<evidence type="ECO:0000256" key="2">
    <source>
        <dbReference type="ARBA" id="ARBA00023136"/>
    </source>
</evidence>
<comment type="subcellular location">
    <subcellularLocation>
        <location evidence="1">Membrane</location>
    </subcellularLocation>
</comment>
<proteinExistence type="predicted"/>
<dbReference type="Pfam" id="PF03717">
    <property type="entry name" value="PBP_dimer"/>
    <property type="match status" value="1"/>
</dbReference>
<organism evidence="9">
    <name type="scientific">freshwater metagenome</name>
    <dbReference type="NCBI Taxonomy" id="449393"/>
    <lineage>
        <taxon>unclassified sequences</taxon>
        <taxon>metagenomes</taxon>
        <taxon>ecological metagenomes</taxon>
    </lineage>
</organism>
<dbReference type="Gene3D" id="3.30.450.330">
    <property type="match status" value="1"/>
</dbReference>
<evidence type="ECO:0000313" key="9">
    <source>
        <dbReference type="EMBL" id="CAB5027841.1"/>
    </source>
</evidence>
<dbReference type="SUPFAM" id="SSF56519">
    <property type="entry name" value="Penicillin binding protein dimerisation domain"/>
    <property type="match status" value="1"/>
</dbReference>
<feature type="domain" description="Penicillin-binding protein dimerisation" evidence="6">
    <location>
        <begin position="136"/>
        <end position="272"/>
    </location>
</feature>
<keyword evidence="4" id="KW-1133">Transmembrane helix</keyword>
<evidence type="ECO:0000256" key="4">
    <source>
        <dbReference type="SAM" id="Phobius"/>
    </source>
</evidence>
<evidence type="ECO:0000259" key="6">
    <source>
        <dbReference type="Pfam" id="PF03717"/>
    </source>
</evidence>
<dbReference type="GO" id="GO:0071555">
    <property type="term" value="P:cell wall organization"/>
    <property type="evidence" value="ECO:0007669"/>
    <property type="project" value="TreeGrafter"/>
</dbReference>
<keyword evidence="2 4" id="KW-0472">Membrane</keyword>